<dbReference type="GO" id="GO:0051082">
    <property type="term" value="F:unfolded protein binding"/>
    <property type="evidence" value="ECO:0007669"/>
    <property type="project" value="UniProtKB-UniRule"/>
</dbReference>
<dbReference type="GO" id="GO:0016042">
    <property type="term" value="P:lipid catabolic process"/>
    <property type="evidence" value="ECO:0007669"/>
    <property type="project" value="UniProtKB-UniRule"/>
</dbReference>
<dbReference type="PATRIC" id="fig|1177179.3.peg.2974"/>
<dbReference type="SUPFAM" id="SSF158855">
    <property type="entry name" value="Lipase chaperone-like"/>
    <property type="match status" value="1"/>
</dbReference>
<dbReference type="Proteomes" id="UP000010164">
    <property type="component" value="Unassembled WGS sequence"/>
</dbReference>
<dbReference type="GO" id="GO:0006457">
    <property type="term" value="P:protein folding"/>
    <property type="evidence" value="ECO:0007669"/>
    <property type="project" value="UniProtKB-UniRule"/>
</dbReference>
<dbReference type="HAMAP" id="MF_00790">
    <property type="entry name" value="Lipase_chap"/>
    <property type="match status" value="1"/>
</dbReference>
<comment type="caution">
    <text evidence="17">The sequence shown here is derived from an EMBL/GenBank/DDBJ whole genome shotgun (WGS) entry which is preliminary data.</text>
</comment>
<keyword evidence="9 16" id="KW-1133">Transmembrane helix</keyword>
<keyword evidence="18" id="KW-1185">Reference proteome</keyword>
<keyword evidence="12 16" id="KW-0143">Chaperone</keyword>
<evidence type="ECO:0000256" key="13">
    <source>
        <dbReference type="ARBA" id="ARBA00030948"/>
    </source>
</evidence>
<name>L0W8T8_9GAMM</name>
<evidence type="ECO:0000256" key="12">
    <source>
        <dbReference type="ARBA" id="ARBA00023186"/>
    </source>
</evidence>
<evidence type="ECO:0000256" key="11">
    <source>
        <dbReference type="ARBA" id="ARBA00023136"/>
    </source>
</evidence>
<reference evidence="17 18" key="1">
    <citation type="journal article" date="2012" name="J. Bacteriol.">
        <title>Genome Sequence of the Alkane-Degrading Bacterium Alcanivorax hongdengensis Type Strain A-11-3.</title>
        <authorList>
            <person name="Lai Q."/>
            <person name="Shao Z."/>
        </authorList>
    </citation>
    <scope>NUCLEOTIDE SEQUENCE [LARGE SCALE GENOMIC DNA]</scope>
    <source>
        <strain evidence="17 18">A-11-3</strain>
    </source>
</reference>
<comment type="subcellular location">
    <subcellularLocation>
        <location evidence="2">Cell inner membrane</location>
        <topology evidence="2">Single-pass membrane protein</topology>
        <orientation evidence="2">Periplasmic side</orientation>
    </subcellularLocation>
</comment>
<comment type="similarity">
    <text evidence="3 16">Belongs to the lipase chaperone family.</text>
</comment>
<keyword evidence="11 16" id="KW-0472">Membrane</keyword>
<organism evidence="17 18">
    <name type="scientific">Alcanivorax hongdengensis A-11-3</name>
    <dbReference type="NCBI Taxonomy" id="1177179"/>
    <lineage>
        <taxon>Bacteria</taxon>
        <taxon>Pseudomonadati</taxon>
        <taxon>Pseudomonadota</taxon>
        <taxon>Gammaproteobacteria</taxon>
        <taxon>Oceanospirillales</taxon>
        <taxon>Alcanivoracaceae</taxon>
        <taxon>Alcanivorax</taxon>
    </lineage>
</organism>
<evidence type="ECO:0000313" key="18">
    <source>
        <dbReference type="Proteomes" id="UP000010164"/>
    </source>
</evidence>
<evidence type="ECO:0000256" key="3">
    <source>
        <dbReference type="ARBA" id="ARBA00010358"/>
    </source>
</evidence>
<dbReference type="eggNOG" id="COG5380">
    <property type="taxonomic scope" value="Bacteria"/>
</dbReference>
<protein>
    <recommendedName>
        <fullName evidence="4 16">Lipase chaperone</fullName>
    </recommendedName>
    <alternativeName>
        <fullName evidence="16">Lipase activator protein</fullName>
    </alternativeName>
    <alternativeName>
        <fullName evidence="15 16">Lipase foldase</fullName>
    </alternativeName>
    <alternativeName>
        <fullName evidence="13 16">Lipase helper protein</fullName>
    </alternativeName>
    <alternativeName>
        <fullName evidence="14 16">Lipase modulator</fullName>
    </alternativeName>
</protein>
<dbReference type="GO" id="GO:0005886">
    <property type="term" value="C:plasma membrane"/>
    <property type="evidence" value="ECO:0007669"/>
    <property type="project" value="UniProtKB-SubCell"/>
</dbReference>
<evidence type="ECO:0000256" key="9">
    <source>
        <dbReference type="ARBA" id="ARBA00022989"/>
    </source>
</evidence>
<evidence type="ECO:0000256" key="14">
    <source>
        <dbReference type="ARBA" id="ARBA00031542"/>
    </source>
</evidence>
<dbReference type="OrthoDB" id="7025807at2"/>
<evidence type="ECO:0000256" key="16">
    <source>
        <dbReference type="HAMAP-Rule" id="MF_00790"/>
    </source>
</evidence>
<evidence type="ECO:0000256" key="1">
    <source>
        <dbReference type="ARBA" id="ARBA00003280"/>
    </source>
</evidence>
<dbReference type="RefSeq" id="WP_008930192.1">
    <property type="nucleotide sequence ID" value="NZ_AMRJ01000033.1"/>
</dbReference>
<dbReference type="AlphaFoldDB" id="L0W8T8"/>
<keyword evidence="5 16" id="KW-1003">Cell membrane</keyword>
<evidence type="ECO:0000256" key="10">
    <source>
        <dbReference type="ARBA" id="ARBA00023098"/>
    </source>
</evidence>
<keyword evidence="7 16" id="KW-0812">Transmembrane</keyword>
<dbReference type="Pfam" id="PF03280">
    <property type="entry name" value="Lipase_chap"/>
    <property type="match status" value="1"/>
</dbReference>
<accession>L0W8T8</accession>
<evidence type="ECO:0000256" key="5">
    <source>
        <dbReference type="ARBA" id="ARBA00022475"/>
    </source>
</evidence>
<keyword evidence="8 16" id="KW-0442">Lipid degradation</keyword>
<keyword evidence="6 16" id="KW-0997">Cell inner membrane</keyword>
<comment type="function">
    <text evidence="1 16">May be involved in the folding of the extracellular lipase during its passage through the periplasm.</text>
</comment>
<dbReference type="STRING" id="1177179.A11A3_15112"/>
<proteinExistence type="inferred from homology"/>
<dbReference type="InterPro" id="IPR004961">
    <property type="entry name" value="Lipase_chaperone"/>
</dbReference>
<gene>
    <name evidence="16" type="primary">lifO</name>
    <name evidence="17" type="ORF">A11A3_15112</name>
</gene>
<evidence type="ECO:0000256" key="15">
    <source>
        <dbReference type="ARBA" id="ARBA00033028"/>
    </source>
</evidence>
<sequence length="347" mass="37696">MGSPARRSLRYAVPAFLLITALALWLLKPEPEQPGAAAARSAPTGTLASAASASATPGSATHFVTGLETLPASLEGTRVPDGLQVDADGNLVINAGIRDVFDYFLTTLGEEDLATVVARMRAYLASQLPAGAADQANRILDGYLAWRDNLSTIPQAGGVSAEQLDLNAVRAQQQAVADSCQQYMDGTVCQAFFARQTVRDDYAINRLAVLRDDSLSADQKARRIAALTASLPAPMQEEISEVTRYQALRDLTAQSREEGQDDAALHQIREQLVGPQATSRLETLDAKRQQFNQRVDQWLTQRAALLANTDLSEADRDAQVAALREQQFTDQEAIRVKARERIADQQH</sequence>
<evidence type="ECO:0000256" key="4">
    <source>
        <dbReference type="ARBA" id="ARBA00019692"/>
    </source>
</evidence>
<evidence type="ECO:0000256" key="2">
    <source>
        <dbReference type="ARBA" id="ARBA00004383"/>
    </source>
</evidence>
<evidence type="ECO:0000313" key="17">
    <source>
        <dbReference type="EMBL" id="EKF73143.1"/>
    </source>
</evidence>
<keyword evidence="10 16" id="KW-0443">Lipid metabolism</keyword>
<evidence type="ECO:0000256" key="7">
    <source>
        <dbReference type="ARBA" id="ARBA00022692"/>
    </source>
</evidence>
<evidence type="ECO:0000256" key="8">
    <source>
        <dbReference type="ARBA" id="ARBA00022963"/>
    </source>
</evidence>
<evidence type="ECO:0000256" key="6">
    <source>
        <dbReference type="ARBA" id="ARBA00022519"/>
    </source>
</evidence>
<dbReference type="EMBL" id="AMRJ01000033">
    <property type="protein sequence ID" value="EKF73143.1"/>
    <property type="molecule type" value="Genomic_DNA"/>
</dbReference>